<feature type="compositionally biased region" description="Low complexity" evidence="1">
    <location>
        <begin position="32"/>
        <end position="47"/>
    </location>
</feature>
<evidence type="ECO:0000256" key="1">
    <source>
        <dbReference type="SAM" id="MobiDB-lite"/>
    </source>
</evidence>
<proteinExistence type="predicted"/>
<keyword evidence="3" id="KW-1185">Reference proteome</keyword>
<feature type="region of interest" description="Disordered" evidence="1">
    <location>
        <begin position="1"/>
        <end position="126"/>
    </location>
</feature>
<dbReference type="Proteomes" id="UP001460270">
    <property type="component" value="Unassembled WGS sequence"/>
</dbReference>
<reference evidence="3" key="1">
    <citation type="submission" date="2024-04" db="EMBL/GenBank/DDBJ databases">
        <title>Salinicola lusitanus LLJ914,a marine bacterium isolated from the Okinawa Trough.</title>
        <authorList>
            <person name="Li J."/>
        </authorList>
    </citation>
    <scope>NUCLEOTIDE SEQUENCE [LARGE SCALE GENOMIC DNA]</scope>
</reference>
<protein>
    <submittedName>
        <fullName evidence="2">Uncharacterized protein</fullName>
    </submittedName>
</protein>
<feature type="compositionally biased region" description="Pro residues" evidence="1">
    <location>
        <begin position="15"/>
        <end position="31"/>
    </location>
</feature>
<sequence length="126" mass="14330">MLSSVSQDHGSALWPPSPRCPPPGPQPPPDPTSDLPQDQSQDQEQPQTWYHTELSVPVEQFRALPFSGEQEDQEDEEPEQGSHPSSDPSAPLIRRRGGWVDYRDVIQAHRAHKQHNTPQAKRKQWE</sequence>
<name>A0AAW0PPV8_9GOBI</name>
<evidence type="ECO:0000313" key="3">
    <source>
        <dbReference type="Proteomes" id="UP001460270"/>
    </source>
</evidence>
<gene>
    <name evidence="2" type="ORF">WMY93_006994</name>
</gene>
<feature type="compositionally biased region" description="Acidic residues" evidence="1">
    <location>
        <begin position="69"/>
        <end position="79"/>
    </location>
</feature>
<evidence type="ECO:0000313" key="2">
    <source>
        <dbReference type="EMBL" id="KAK7930599.1"/>
    </source>
</evidence>
<comment type="caution">
    <text evidence="2">The sequence shown here is derived from an EMBL/GenBank/DDBJ whole genome shotgun (WGS) entry which is preliminary data.</text>
</comment>
<organism evidence="2 3">
    <name type="scientific">Mugilogobius chulae</name>
    <name type="common">yellowstripe goby</name>
    <dbReference type="NCBI Taxonomy" id="88201"/>
    <lineage>
        <taxon>Eukaryota</taxon>
        <taxon>Metazoa</taxon>
        <taxon>Chordata</taxon>
        <taxon>Craniata</taxon>
        <taxon>Vertebrata</taxon>
        <taxon>Euteleostomi</taxon>
        <taxon>Actinopterygii</taxon>
        <taxon>Neopterygii</taxon>
        <taxon>Teleostei</taxon>
        <taxon>Neoteleostei</taxon>
        <taxon>Acanthomorphata</taxon>
        <taxon>Gobiaria</taxon>
        <taxon>Gobiiformes</taxon>
        <taxon>Gobioidei</taxon>
        <taxon>Gobiidae</taxon>
        <taxon>Gobionellinae</taxon>
        <taxon>Mugilogobius</taxon>
    </lineage>
</organism>
<accession>A0AAW0PPV8</accession>
<dbReference type="EMBL" id="JBBPFD010000004">
    <property type="protein sequence ID" value="KAK7930599.1"/>
    <property type="molecule type" value="Genomic_DNA"/>
</dbReference>
<dbReference type="AlphaFoldDB" id="A0AAW0PPV8"/>